<proteinExistence type="predicted"/>
<evidence type="ECO:0000313" key="1">
    <source>
        <dbReference type="EMBL" id="TVZ03160.1"/>
    </source>
</evidence>
<organism evidence="1 2">
    <name type="scientific">Trebonia kvetii</name>
    <dbReference type="NCBI Taxonomy" id="2480626"/>
    <lineage>
        <taxon>Bacteria</taxon>
        <taxon>Bacillati</taxon>
        <taxon>Actinomycetota</taxon>
        <taxon>Actinomycetes</taxon>
        <taxon>Streptosporangiales</taxon>
        <taxon>Treboniaceae</taxon>
        <taxon>Trebonia</taxon>
    </lineage>
</organism>
<comment type="caution">
    <text evidence="1">The sequence shown here is derived from an EMBL/GenBank/DDBJ whole genome shotgun (WGS) entry which is preliminary data.</text>
</comment>
<dbReference type="EMBL" id="RPFW01000004">
    <property type="protein sequence ID" value="TVZ03160.1"/>
    <property type="molecule type" value="Genomic_DNA"/>
</dbReference>
<accession>A0A6P2BW74</accession>
<reference evidence="1 2" key="1">
    <citation type="submission" date="2018-11" db="EMBL/GenBank/DDBJ databases">
        <title>Trebonia kvetii gen.nov., sp.nov., a novel acidophilic actinobacterium, and proposal of the new actinobacterial family Treboniaceae fam. nov.</title>
        <authorList>
            <person name="Rapoport D."/>
            <person name="Sagova-Mareckova M."/>
            <person name="Sedlacek I."/>
            <person name="Provaznik J."/>
            <person name="Kralova S."/>
            <person name="Pavlinic D."/>
            <person name="Benes V."/>
            <person name="Kopecky J."/>
        </authorList>
    </citation>
    <scope>NUCLEOTIDE SEQUENCE [LARGE SCALE GENOMIC DNA]</scope>
    <source>
        <strain evidence="1 2">15Tr583</strain>
    </source>
</reference>
<dbReference type="AlphaFoldDB" id="A0A6P2BW74"/>
<protein>
    <submittedName>
        <fullName evidence="1">Uncharacterized protein</fullName>
    </submittedName>
</protein>
<dbReference type="RefSeq" id="WP_145855659.1">
    <property type="nucleotide sequence ID" value="NZ_RPFW01000004.1"/>
</dbReference>
<dbReference type="OrthoDB" id="3614757at2"/>
<name>A0A6P2BW74_9ACTN</name>
<gene>
    <name evidence="1" type="ORF">EAS64_22205</name>
</gene>
<keyword evidence="2" id="KW-1185">Reference proteome</keyword>
<dbReference type="Proteomes" id="UP000460272">
    <property type="component" value="Unassembled WGS sequence"/>
</dbReference>
<evidence type="ECO:0000313" key="2">
    <source>
        <dbReference type="Proteomes" id="UP000460272"/>
    </source>
</evidence>
<sequence length="144" mass="15898">MGSARETAQAARILPGTPMRKVVPPRMVGPYMSGQRGVIAGYVHRVRDVVFRNTADAFYALGLGYEGSDFKPDMAELYFLCWQAREIDGYVPVSARGASGRVEFYLEPIQIPVGTTLCRLADAGEEPVARYDGLAWRRPREGQG</sequence>